<dbReference type="EMBL" id="JBFCZG010000004">
    <property type="protein sequence ID" value="KAL3423368.1"/>
    <property type="molecule type" value="Genomic_DNA"/>
</dbReference>
<evidence type="ECO:0000256" key="5">
    <source>
        <dbReference type="ARBA" id="ARBA00014268"/>
    </source>
</evidence>
<evidence type="ECO:0000256" key="4">
    <source>
        <dbReference type="ARBA" id="ARBA00010883"/>
    </source>
</evidence>
<evidence type="ECO:0000256" key="7">
    <source>
        <dbReference type="ARBA" id="ARBA00022490"/>
    </source>
</evidence>
<gene>
    <name evidence="12" type="ORF">PVAG01_05115</name>
</gene>
<comment type="caution">
    <text evidence="12">The sequence shown here is derived from an EMBL/GenBank/DDBJ whole genome shotgun (WGS) entry which is preliminary data.</text>
</comment>
<feature type="compositionally biased region" description="Polar residues" evidence="10">
    <location>
        <begin position="1"/>
        <end position="19"/>
    </location>
</feature>
<evidence type="ECO:0000256" key="1">
    <source>
        <dbReference type="ARBA" id="ARBA00002474"/>
    </source>
</evidence>
<comment type="function">
    <text evidence="1">Required for vacuolar protein sorting.</text>
</comment>
<evidence type="ECO:0000256" key="8">
    <source>
        <dbReference type="ARBA" id="ARBA00022927"/>
    </source>
</evidence>
<dbReference type="Gene3D" id="3.30.1520.10">
    <property type="entry name" value="Phox-like domain"/>
    <property type="match status" value="1"/>
</dbReference>
<evidence type="ECO:0000259" key="11">
    <source>
        <dbReference type="PROSITE" id="PS50195"/>
    </source>
</evidence>
<evidence type="ECO:0000313" key="13">
    <source>
        <dbReference type="Proteomes" id="UP001629113"/>
    </source>
</evidence>
<dbReference type="Pfam" id="PF00787">
    <property type="entry name" value="PX"/>
    <property type="match status" value="1"/>
</dbReference>
<evidence type="ECO:0000256" key="3">
    <source>
        <dbReference type="ARBA" id="ARBA00004496"/>
    </source>
</evidence>
<feature type="compositionally biased region" description="Polar residues" evidence="10">
    <location>
        <begin position="255"/>
        <end position="267"/>
    </location>
</feature>
<feature type="compositionally biased region" description="Polar residues" evidence="10">
    <location>
        <begin position="291"/>
        <end position="303"/>
    </location>
</feature>
<feature type="compositionally biased region" description="Basic and acidic residues" evidence="10">
    <location>
        <begin position="317"/>
        <end position="327"/>
    </location>
</feature>
<evidence type="ECO:0000256" key="2">
    <source>
        <dbReference type="ARBA" id="ARBA00004287"/>
    </source>
</evidence>
<dbReference type="Gene3D" id="1.20.1270.60">
    <property type="entry name" value="Arfaptin homology (AH) domain/BAR domain"/>
    <property type="match status" value="1"/>
</dbReference>
<dbReference type="Proteomes" id="UP001629113">
    <property type="component" value="Unassembled WGS sequence"/>
</dbReference>
<feature type="region of interest" description="Disordered" evidence="10">
    <location>
        <begin position="179"/>
        <end position="337"/>
    </location>
</feature>
<dbReference type="PANTHER" id="PTHR47554:SF1">
    <property type="entry name" value="SORTING NEXIN MVP1"/>
    <property type="match status" value="1"/>
</dbReference>
<protein>
    <recommendedName>
        <fullName evidence="5">Sorting nexin MVP1</fullName>
    </recommendedName>
</protein>
<dbReference type="CDD" id="cd07597">
    <property type="entry name" value="BAR_SNX8"/>
    <property type="match status" value="1"/>
</dbReference>
<sequence>MSLFGTSPDESTVAPTKSRLSLFDDDVPTPGSKSSLFDDEDNSPAGSPWGIPTPKKAPRGELIKHLLPTSSVPDNYTDVFDNVLKDGDGAGGKISASGVAKVLSAGKLGADDQSQIMSIVAPGGQIKELERSEFNVLLALVGLAQEHEDITLDGVDERRQNLPIPTLPSLSTSAALTGVSEVAAKSPQRPSTPSPPAQDIPQPKQTARKASMDFPDTDDPWGSPALHRGHAHENKTPKSNGAAKATGNGVHEAVRTTSNFTTASVEGSNDESNRDSNAATTAASGIWGSYDGNSNPSFDNPTVSRIGDEGFGVPNDNQERSEPDPPRRSFGGIQSSTGPEENVIITLLPEKEGIFMFQHHNYQVSSPRRNSKVVRRYSDFVWLLDCLQKRYPFRQLPLLPPKRVGVNGNHLAADSTFIEKRRRGLSRFSNALVRHPVLSQEQLVIMFLTVPTELAVWRKQATISVQEEFVGRTLPPGLEDSLSPTLNELFDRTRMGIRRSAEIYINLCNLMDRLSKRNEGLAADHLRLSLSLQSLTDSSNDTYATDTNDVPLLNEGLQATAKHVSNSQSLLEDEARAWDQGVLEDLKRQRDALVSMRDMFDRRDRYDKDNIPYLERRIQNNETKLVGIRGKPEGMVKPGEIEKVTEAIIKDKESIVAQHARGVFVKECIRDELVFFQQSQYHVSRWNQDWAQERVKYSELQADNWKQLHEELESMPIGE</sequence>
<dbReference type="SMART" id="SM00312">
    <property type="entry name" value="PX"/>
    <property type="match status" value="1"/>
</dbReference>
<keyword evidence="6" id="KW-0813">Transport</keyword>
<keyword evidence="7" id="KW-0963">Cytoplasm</keyword>
<keyword evidence="8" id="KW-0653">Protein transport</keyword>
<organism evidence="12 13">
    <name type="scientific">Phlyctema vagabunda</name>
    <dbReference type="NCBI Taxonomy" id="108571"/>
    <lineage>
        <taxon>Eukaryota</taxon>
        <taxon>Fungi</taxon>
        <taxon>Dikarya</taxon>
        <taxon>Ascomycota</taxon>
        <taxon>Pezizomycotina</taxon>
        <taxon>Leotiomycetes</taxon>
        <taxon>Helotiales</taxon>
        <taxon>Dermateaceae</taxon>
        <taxon>Phlyctema</taxon>
    </lineage>
</organism>
<comment type="similarity">
    <text evidence="4">Belongs to the sorting nexin family.</text>
</comment>
<accession>A0ABR4PJG9</accession>
<evidence type="ECO:0000256" key="6">
    <source>
        <dbReference type="ARBA" id="ARBA00022448"/>
    </source>
</evidence>
<keyword evidence="9" id="KW-0472">Membrane</keyword>
<reference evidence="12 13" key="1">
    <citation type="submission" date="2024-06" db="EMBL/GenBank/DDBJ databases">
        <title>Complete genome of Phlyctema vagabunda strain 19-DSS-EL-015.</title>
        <authorList>
            <person name="Fiorenzani C."/>
        </authorList>
    </citation>
    <scope>NUCLEOTIDE SEQUENCE [LARGE SCALE GENOMIC DNA]</scope>
    <source>
        <strain evidence="12 13">19-DSS-EL-015</strain>
    </source>
</reference>
<dbReference type="PROSITE" id="PS50195">
    <property type="entry name" value="PX"/>
    <property type="match status" value="1"/>
</dbReference>
<feature type="region of interest" description="Disordered" evidence="10">
    <location>
        <begin position="1"/>
        <end position="57"/>
    </location>
</feature>
<evidence type="ECO:0000313" key="12">
    <source>
        <dbReference type="EMBL" id="KAL3423368.1"/>
    </source>
</evidence>
<comment type="subcellular location">
    <subcellularLocation>
        <location evidence="3">Cytoplasm</location>
    </subcellularLocation>
    <subcellularLocation>
        <location evidence="2">Membrane</location>
        <topology evidence="2">Peripheral membrane protein</topology>
        <orientation evidence="2">Cytoplasmic side</orientation>
    </subcellularLocation>
</comment>
<dbReference type="InterPro" id="IPR028662">
    <property type="entry name" value="SNX8/Mvp1"/>
</dbReference>
<evidence type="ECO:0000256" key="9">
    <source>
        <dbReference type="ARBA" id="ARBA00023136"/>
    </source>
</evidence>
<dbReference type="SUPFAM" id="SSF64268">
    <property type="entry name" value="PX domain"/>
    <property type="match status" value="1"/>
</dbReference>
<name>A0ABR4PJG9_9HELO</name>
<dbReference type="InterPro" id="IPR036871">
    <property type="entry name" value="PX_dom_sf"/>
</dbReference>
<dbReference type="CDD" id="cd06866">
    <property type="entry name" value="PX_SNX8_Mvp1p_like"/>
    <property type="match status" value="1"/>
</dbReference>
<dbReference type="Gene3D" id="1.10.238.10">
    <property type="entry name" value="EF-hand"/>
    <property type="match status" value="1"/>
</dbReference>
<evidence type="ECO:0000256" key="10">
    <source>
        <dbReference type="SAM" id="MobiDB-lite"/>
    </source>
</evidence>
<dbReference type="InterPro" id="IPR001683">
    <property type="entry name" value="PX_dom"/>
</dbReference>
<proteinExistence type="inferred from homology"/>
<dbReference type="Pfam" id="PF19566">
    <property type="entry name" value="Snx8_BAR_dom"/>
    <property type="match status" value="1"/>
</dbReference>
<keyword evidence="13" id="KW-1185">Reference proteome</keyword>
<dbReference type="InterPro" id="IPR035704">
    <property type="entry name" value="SNX8/Mvp1_PX"/>
</dbReference>
<feature type="domain" description="PX" evidence="11">
    <location>
        <begin position="340"/>
        <end position="454"/>
    </location>
</feature>
<dbReference type="InterPro" id="IPR045734">
    <property type="entry name" value="Snx8_BAR_dom"/>
</dbReference>
<dbReference type="PANTHER" id="PTHR47554">
    <property type="entry name" value="SORTING NEXIN MVP1"/>
    <property type="match status" value="1"/>
</dbReference>
<dbReference type="InterPro" id="IPR027267">
    <property type="entry name" value="AH/BAR_dom_sf"/>
</dbReference>